<dbReference type="Proteomes" id="UP000179797">
    <property type="component" value="Unassembled WGS sequence"/>
</dbReference>
<reference evidence="2 3" key="1">
    <citation type="journal article" date="2012" name="Int. J. Syst. Evol. Microbiol.">
        <title>Flammeovirga pacifica sp. nov., isolated from deep-sea sediment.</title>
        <authorList>
            <person name="Xu H."/>
            <person name="Fu Y."/>
            <person name="Yang N."/>
            <person name="Ding Z."/>
            <person name="Lai Q."/>
            <person name="Zeng R."/>
        </authorList>
    </citation>
    <scope>NUCLEOTIDE SEQUENCE [LARGE SCALE GENOMIC DNA]</scope>
    <source>
        <strain evidence="3">DSM 24597 / LMG 26175 / WPAGA1</strain>
    </source>
</reference>
<sequence length="265" mass="29804">MKKLIITFLSTLVLFSCGSSQEKFTKSPVDQLNTEMINVDNYTIILQDMDAEEHLFTEDFYKHKYKIVTIGADSVPQVQETEWYDVSQSFFQLHSGDIGMEIATKVDGKLSKQVSPPGYSGYVGNEQYGHWKTDQRSGTSFWEFYGRYAMMRSIFNMGYYGPIYRSGYMDYRSNYSRGRNYYGSGPSGSPRYGTYSSGAAKANPSFSRRMSSSSNFKNSVNRNVSRSPARYAAGSRASSSKKTNSSSRYGSGSSSRSRSYSRGGK</sequence>
<dbReference type="STRING" id="915059.NH26_06840"/>
<organism evidence="2 3">
    <name type="scientific">Flammeovirga pacifica</name>
    <dbReference type="NCBI Taxonomy" id="915059"/>
    <lineage>
        <taxon>Bacteria</taxon>
        <taxon>Pseudomonadati</taxon>
        <taxon>Bacteroidota</taxon>
        <taxon>Cytophagia</taxon>
        <taxon>Cytophagales</taxon>
        <taxon>Flammeovirgaceae</taxon>
        <taxon>Flammeovirga</taxon>
    </lineage>
</organism>
<comment type="caution">
    <text evidence="2">The sequence shown here is derived from an EMBL/GenBank/DDBJ whole genome shotgun (WGS) entry which is preliminary data.</text>
</comment>
<dbReference type="AlphaFoldDB" id="A0A1S1YYJ5"/>
<evidence type="ECO:0000313" key="3">
    <source>
        <dbReference type="Proteomes" id="UP000179797"/>
    </source>
</evidence>
<proteinExistence type="predicted"/>
<dbReference type="EMBL" id="JRYR02000001">
    <property type="protein sequence ID" value="OHX66084.1"/>
    <property type="molecule type" value="Genomic_DNA"/>
</dbReference>
<name>A0A1S1YYJ5_FLAPC</name>
<dbReference type="PROSITE" id="PS51257">
    <property type="entry name" value="PROKAR_LIPOPROTEIN"/>
    <property type="match status" value="1"/>
</dbReference>
<protein>
    <recommendedName>
        <fullName evidence="4">Lipoprotein</fullName>
    </recommendedName>
</protein>
<evidence type="ECO:0000256" key="1">
    <source>
        <dbReference type="SAM" id="MobiDB-lite"/>
    </source>
</evidence>
<dbReference type="OrthoDB" id="5410776at2"/>
<accession>A0A1S1YYJ5</accession>
<evidence type="ECO:0000313" key="2">
    <source>
        <dbReference type="EMBL" id="OHX66084.1"/>
    </source>
</evidence>
<evidence type="ECO:0008006" key="4">
    <source>
        <dbReference type="Google" id="ProtNLM"/>
    </source>
</evidence>
<dbReference type="RefSeq" id="WP_044218665.1">
    <property type="nucleotide sequence ID" value="NZ_JRYR02000001.1"/>
</dbReference>
<keyword evidence="3" id="KW-1185">Reference proteome</keyword>
<gene>
    <name evidence="2" type="ORF">NH26_06840</name>
</gene>
<feature type="region of interest" description="Disordered" evidence="1">
    <location>
        <begin position="192"/>
        <end position="265"/>
    </location>
</feature>